<accession>A0ABU8E822</accession>
<comment type="caution">
    <text evidence="2">The sequence shown here is derived from an EMBL/GenBank/DDBJ whole genome shotgun (WGS) entry which is preliminary data.</text>
</comment>
<feature type="domain" description="SnoaL-like" evidence="1">
    <location>
        <begin position="8"/>
        <end position="110"/>
    </location>
</feature>
<dbReference type="RefSeq" id="WP_225235877.1">
    <property type="nucleotide sequence ID" value="NZ_JBAPLV010000009.1"/>
</dbReference>
<dbReference type="SUPFAM" id="SSF54427">
    <property type="entry name" value="NTF2-like"/>
    <property type="match status" value="1"/>
</dbReference>
<dbReference type="Gene3D" id="3.10.450.50">
    <property type="match status" value="1"/>
</dbReference>
<name>A0ABU8E822_9ACTN</name>
<protein>
    <submittedName>
        <fullName evidence="2">Nuclear transport factor 2 family protein</fullName>
    </submittedName>
</protein>
<reference evidence="2 3" key="1">
    <citation type="submission" date="2024-03" db="EMBL/GenBank/DDBJ databases">
        <title>Draft genome sequence of Klenkia terrae.</title>
        <authorList>
            <person name="Duangmal K."/>
            <person name="Chantavorakit T."/>
        </authorList>
    </citation>
    <scope>NUCLEOTIDE SEQUENCE [LARGE SCALE GENOMIC DNA]</scope>
    <source>
        <strain evidence="2 3">JCM 17786</strain>
    </source>
</reference>
<sequence>MDPTHVADQYLQVWNTTDPEARATVATAVFADDVSYVDPLMAVTGREALVEAIGAVHGQFPGFTFRPAGPADGHHDQVRFGWELGPEGTAEAPVAGFDVAVLDASGRIVAVHGFLDRVPV</sequence>
<evidence type="ECO:0000313" key="3">
    <source>
        <dbReference type="Proteomes" id="UP001373496"/>
    </source>
</evidence>
<evidence type="ECO:0000259" key="1">
    <source>
        <dbReference type="Pfam" id="PF12680"/>
    </source>
</evidence>
<organism evidence="2 3">
    <name type="scientific">Klenkia terrae</name>
    <dbReference type="NCBI Taxonomy" id="1052259"/>
    <lineage>
        <taxon>Bacteria</taxon>
        <taxon>Bacillati</taxon>
        <taxon>Actinomycetota</taxon>
        <taxon>Actinomycetes</taxon>
        <taxon>Geodermatophilales</taxon>
        <taxon>Geodermatophilaceae</taxon>
        <taxon>Klenkia</taxon>
    </lineage>
</organism>
<dbReference type="InterPro" id="IPR037401">
    <property type="entry name" value="SnoaL-like"/>
</dbReference>
<dbReference type="Proteomes" id="UP001373496">
    <property type="component" value="Unassembled WGS sequence"/>
</dbReference>
<proteinExistence type="predicted"/>
<gene>
    <name evidence="2" type="ORF">UXQ13_09965</name>
</gene>
<dbReference type="EMBL" id="JBAPLV010000009">
    <property type="protein sequence ID" value="MEI4278790.1"/>
    <property type="molecule type" value="Genomic_DNA"/>
</dbReference>
<evidence type="ECO:0000313" key="2">
    <source>
        <dbReference type="EMBL" id="MEI4278790.1"/>
    </source>
</evidence>
<dbReference type="InterPro" id="IPR032710">
    <property type="entry name" value="NTF2-like_dom_sf"/>
</dbReference>
<dbReference type="Pfam" id="PF12680">
    <property type="entry name" value="SnoaL_2"/>
    <property type="match status" value="1"/>
</dbReference>
<keyword evidence="3" id="KW-1185">Reference proteome</keyword>